<organism evidence="1 2">
    <name type="scientific">Nocardioides humi</name>
    <dbReference type="NCBI Taxonomy" id="449461"/>
    <lineage>
        <taxon>Bacteria</taxon>
        <taxon>Bacillati</taxon>
        <taxon>Actinomycetota</taxon>
        <taxon>Actinomycetes</taxon>
        <taxon>Propionibacteriales</taxon>
        <taxon>Nocardioidaceae</taxon>
        <taxon>Nocardioides</taxon>
    </lineage>
</organism>
<name>A0ABN2AVB7_9ACTN</name>
<dbReference type="EMBL" id="BAAAOR010000025">
    <property type="protein sequence ID" value="GAA1528309.1"/>
    <property type="molecule type" value="Genomic_DNA"/>
</dbReference>
<accession>A0ABN2AVB7</accession>
<gene>
    <name evidence="1" type="ORF">GCM10009788_34540</name>
</gene>
<reference evidence="1 2" key="1">
    <citation type="journal article" date="2019" name="Int. J. Syst. Evol. Microbiol.">
        <title>The Global Catalogue of Microorganisms (GCM) 10K type strain sequencing project: providing services to taxonomists for standard genome sequencing and annotation.</title>
        <authorList>
            <consortium name="The Broad Institute Genomics Platform"/>
            <consortium name="The Broad Institute Genome Sequencing Center for Infectious Disease"/>
            <person name="Wu L."/>
            <person name="Ma J."/>
        </authorList>
    </citation>
    <scope>NUCLEOTIDE SEQUENCE [LARGE SCALE GENOMIC DNA]</scope>
    <source>
        <strain evidence="1 2">JCM 14942</strain>
    </source>
</reference>
<dbReference type="Proteomes" id="UP001500842">
    <property type="component" value="Unassembled WGS sequence"/>
</dbReference>
<keyword evidence="2" id="KW-1185">Reference proteome</keyword>
<protein>
    <submittedName>
        <fullName evidence="1">DUF4230 domain-containing protein</fullName>
    </submittedName>
</protein>
<sequence>MAAGPLVALLAVGVFVVVAPTGLKSAISDWLSGLNPLSEETVDRTGPSVLVSLTDLSEYRAATGYYETVVDIENDSKLPSWIKGERVLYVGKGDVAAFVDFGELDEQRVVVSEDRLSATIRLPAPQLDKPVLDLEKSYVVDHDSGFMSNFGGSDLEREAQLTAVRQMATAATDTGALVDLARKNTAAMLRGLLGGLGYVDVTVTWDDEPTASPSPTPSPQ</sequence>
<dbReference type="InterPro" id="IPR025324">
    <property type="entry name" value="DUF4230"/>
</dbReference>
<proteinExistence type="predicted"/>
<evidence type="ECO:0000313" key="2">
    <source>
        <dbReference type="Proteomes" id="UP001500842"/>
    </source>
</evidence>
<dbReference type="Pfam" id="PF14014">
    <property type="entry name" value="DUF4230"/>
    <property type="match status" value="1"/>
</dbReference>
<comment type="caution">
    <text evidence="1">The sequence shown here is derived from an EMBL/GenBank/DDBJ whole genome shotgun (WGS) entry which is preliminary data.</text>
</comment>
<evidence type="ECO:0000313" key="1">
    <source>
        <dbReference type="EMBL" id="GAA1528309.1"/>
    </source>
</evidence>